<evidence type="ECO:0000259" key="12">
    <source>
        <dbReference type="PROSITE" id="PS51767"/>
    </source>
</evidence>
<dbReference type="InterPro" id="IPR021109">
    <property type="entry name" value="Peptidase_aspartic_dom_sf"/>
</dbReference>
<evidence type="ECO:0000256" key="7">
    <source>
        <dbReference type="ARBA" id="ARBA00022801"/>
    </source>
</evidence>
<accession>A0A9P5RV02</accession>
<dbReference type="EMBL" id="JAAAUQ010001005">
    <property type="protein sequence ID" value="KAF9144513.1"/>
    <property type="molecule type" value="Genomic_DNA"/>
</dbReference>
<dbReference type="FunFam" id="2.40.70.10:FF:000115">
    <property type="entry name" value="Lysosomal aspartic protease"/>
    <property type="match status" value="1"/>
</dbReference>
<evidence type="ECO:0000256" key="11">
    <source>
        <dbReference type="SAM" id="SignalP"/>
    </source>
</evidence>
<dbReference type="InterPro" id="IPR001969">
    <property type="entry name" value="Aspartic_peptidase_AS"/>
</dbReference>
<evidence type="ECO:0000256" key="8">
    <source>
        <dbReference type="PIRSR" id="PIRSR601461-1"/>
    </source>
</evidence>
<evidence type="ECO:0000313" key="13">
    <source>
        <dbReference type="EMBL" id="KAF9144513.1"/>
    </source>
</evidence>
<evidence type="ECO:0000256" key="9">
    <source>
        <dbReference type="PIRSR" id="PIRSR601461-2"/>
    </source>
</evidence>
<dbReference type="Proteomes" id="UP000748756">
    <property type="component" value="Unassembled WGS sequence"/>
</dbReference>
<feature type="disulfide bond" evidence="9">
    <location>
        <begin position="320"/>
        <end position="357"/>
    </location>
</feature>
<sequence length="397" mass="42176">MKITTTLFTLALAALSVCEASPAFDGKIVSLVRNPSHKKNFKAHIRKLRHRYPHIKAGENTTVSAVGVGAVPVVNVGTDVEYYGPVQIGNPPQTFHLNFDTGSADIWLPTLSCKTQSCTAHTRYNASASTTYRKDGRLWEITYGDGSGANGILASDMVNVGGIQVRQTIGLATNETEDFASSPEDGLFGLGFNAIQSVPGVKTFMDNVIAAKAVALPVVSAYLPSVRRNGGKDGHYLFGAIDDTKFIGNLTYVPVTQQGYWQITIEDVSFNGKSLNHTTQGIIDTGSTLVMVSDAVAASIHKHVNGSSFSDDAQGWVVPCTLANSTGTVGFTMAGRSFEVPLADLAWQAVTKGSETCYSGVQGGADGLWILGDVFIKNNYCVFDHSAQASIGIAPLK</sequence>
<dbReference type="GO" id="GO:0006508">
    <property type="term" value="P:proteolysis"/>
    <property type="evidence" value="ECO:0007669"/>
    <property type="project" value="UniProtKB-KW"/>
</dbReference>
<keyword evidence="7 10" id="KW-0378">Hydrolase</keyword>
<feature type="signal peptide" evidence="11">
    <location>
        <begin position="1"/>
        <end position="20"/>
    </location>
</feature>
<dbReference type="AlphaFoldDB" id="A0A9P5RV02"/>
<evidence type="ECO:0000256" key="4">
    <source>
        <dbReference type="ARBA" id="ARBA00022670"/>
    </source>
</evidence>
<evidence type="ECO:0000256" key="3">
    <source>
        <dbReference type="ARBA" id="ARBA00013205"/>
    </source>
</evidence>
<comment type="caution">
    <text evidence="13">The sequence shown here is derived from an EMBL/GenBank/DDBJ whole genome shotgun (WGS) entry which is preliminary data.</text>
</comment>
<evidence type="ECO:0000313" key="14">
    <source>
        <dbReference type="Proteomes" id="UP000748756"/>
    </source>
</evidence>
<evidence type="ECO:0000256" key="6">
    <source>
        <dbReference type="ARBA" id="ARBA00022750"/>
    </source>
</evidence>
<evidence type="ECO:0000256" key="2">
    <source>
        <dbReference type="ARBA" id="ARBA00007447"/>
    </source>
</evidence>
<comment type="catalytic activity">
    <reaction evidence="1">
        <text>Hydrolysis of proteins with broad specificity similar to that of pepsin A, preferring hydrophobic residues at P1 and P1'. Clots milk and activates trypsinogen. Does not cleave 4-Gln-|-His-5, but does cleave 10-His-|-Leu-11 and 12-Val-|-Glu-13 in B chain of insulin.</text>
        <dbReference type="EC" id="3.4.23.21"/>
    </reaction>
</comment>
<dbReference type="InterPro" id="IPR001461">
    <property type="entry name" value="Aspartic_peptidase_A1"/>
</dbReference>
<keyword evidence="5 11" id="KW-0732">Signal</keyword>
<dbReference type="PROSITE" id="PS51767">
    <property type="entry name" value="PEPTIDASE_A1"/>
    <property type="match status" value="1"/>
</dbReference>
<evidence type="ECO:0000256" key="5">
    <source>
        <dbReference type="ARBA" id="ARBA00022729"/>
    </source>
</evidence>
<evidence type="ECO:0000256" key="10">
    <source>
        <dbReference type="RuleBase" id="RU000454"/>
    </source>
</evidence>
<feature type="domain" description="Peptidase A1" evidence="12">
    <location>
        <begin position="82"/>
        <end position="394"/>
    </location>
</feature>
<dbReference type="EC" id="3.4.23.21" evidence="3"/>
<keyword evidence="13" id="KW-0812">Transmembrane</keyword>
<keyword evidence="4 10" id="KW-0645">Protease</keyword>
<feature type="active site" evidence="8">
    <location>
        <position position="100"/>
    </location>
</feature>
<keyword evidence="14" id="KW-1185">Reference proteome</keyword>
<keyword evidence="6 10" id="KW-0064">Aspartyl protease</keyword>
<feature type="disulfide bond" evidence="9">
    <location>
        <begin position="113"/>
        <end position="118"/>
    </location>
</feature>
<dbReference type="PRINTS" id="PR00792">
    <property type="entry name" value="PEPSIN"/>
</dbReference>
<gene>
    <name evidence="13" type="primary">PEP1_1</name>
    <name evidence="13" type="ORF">BG015_000078</name>
</gene>
<dbReference type="PROSITE" id="PS00141">
    <property type="entry name" value="ASP_PROTEASE"/>
    <property type="match status" value="2"/>
</dbReference>
<keyword evidence="13" id="KW-0472">Membrane</keyword>
<dbReference type="OrthoDB" id="15189at2759"/>
<dbReference type="GO" id="GO:0004190">
    <property type="term" value="F:aspartic-type endopeptidase activity"/>
    <property type="evidence" value="ECO:0007669"/>
    <property type="project" value="UniProtKB-KW"/>
</dbReference>
<dbReference type="SUPFAM" id="SSF50630">
    <property type="entry name" value="Acid proteases"/>
    <property type="match status" value="1"/>
</dbReference>
<reference evidence="13" key="1">
    <citation type="journal article" date="2020" name="Fungal Divers.">
        <title>Resolving the Mortierellaceae phylogeny through synthesis of multi-gene phylogenetics and phylogenomics.</title>
        <authorList>
            <person name="Vandepol N."/>
            <person name="Liber J."/>
            <person name="Desiro A."/>
            <person name="Na H."/>
            <person name="Kennedy M."/>
            <person name="Barry K."/>
            <person name="Grigoriev I.V."/>
            <person name="Miller A.N."/>
            <person name="O'Donnell K."/>
            <person name="Stajich J.E."/>
            <person name="Bonito G."/>
        </authorList>
    </citation>
    <scope>NUCLEOTIDE SEQUENCE</scope>
    <source>
        <strain evidence="13">NRRL 6426</strain>
    </source>
</reference>
<organism evidence="13 14">
    <name type="scientific">Linnemannia schmuckeri</name>
    <dbReference type="NCBI Taxonomy" id="64567"/>
    <lineage>
        <taxon>Eukaryota</taxon>
        <taxon>Fungi</taxon>
        <taxon>Fungi incertae sedis</taxon>
        <taxon>Mucoromycota</taxon>
        <taxon>Mortierellomycotina</taxon>
        <taxon>Mortierellomycetes</taxon>
        <taxon>Mortierellales</taxon>
        <taxon>Mortierellaceae</taxon>
        <taxon>Linnemannia</taxon>
    </lineage>
</organism>
<protein>
    <recommendedName>
        <fullName evidence="3">rhizopuspepsin</fullName>
        <ecNumber evidence="3">3.4.23.21</ecNumber>
    </recommendedName>
</protein>
<feature type="chain" id="PRO_5040406907" description="rhizopuspepsin" evidence="11">
    <location>
        <begin position="21"/>
        <end position="397"/>
    </location>
</feature>
<dbReference type="PANTHER" id="PTHR47966">
    <property type="entry name" value="BETA-SITE APP-CLEAVING ENZYME, ISOFORM A-RELATED"/>
    <property type="match status" value="1"/>
</dbReference>
<name>A0A9P5RV02_9FUNG</name>
<keyword evidence="13" id="KW-0675">Receptor</keyword>
<proteinExistence type="inferred from homology"/>
<comment type="similarity">
    <text evidence="2 10">Belongs to the peptidase A1 family.</text>
</comment>
<dbReference type="Pfam" id="PF00026">
    <property type="entry name" value="Asp"/>
    <property type="match status" value="1"/>
</dbReference>
<keyword evidence="9" id="KW-1015">Disulfide bond</keyword>
<dbReference type="InterPro" id="IPR033121">
    <property type="entry name" value="PEPTIDASE_A1"/>
</dbReference>
<feature type="active site" evidence="8">
    <location>
        <position position="284"/>
    </location>
</feature>
<evidence type="ECO:0000256" key="1">
    <source>
        <dbReference type="ARBA" id="ARBA00001130"/>
    </source>
</evidence>
<dbReference type="Gene3D" id="2.40.70.10">
    <property type="entry name" value="Acid Proteases"/>
    <property type="match status" value="2"/>
</dbReference>
<dbReference type="PANTHER" id="PTHR47966:SF51">
    <property type="entry name" value="BETA-SITE APP-CLEAVING ENZYME, ISOFORM A-RELATED"/>
    <property type="match status" value="1"/>
</dbReference>